<dbReference type="HAMAP" id="MF_00004">
    <property type="entry name" value="Aden_phosphoribosyltr"/>
    <property type="match status" value="1"/>
</dbReference>
<comment type="subcellular location">
    <subcellularLocation>
        <location evidence="2">Cytoplasm</location>
    </subcellularLocation>
</comment>
<dbReference type="SUPFAM" id="SSF53271">
    <property type="entry name" value="PRTase-like"/>
    <property type="match status" value="1"/>
</dbReference>
<dbReference type="KEGG" id="cvr:CHLNCDRAFT_27518"/>
<evidence type="ECO:0000313" key="13">
    <source>
        <dbReference type="Proteomes" id="UP000008141"/>
    </source>
</evidence>
<evidence type="ECO:0000256" key="2">
    <source>
        <dbReference type="ARBA" id="ARBA00004496"/>
    </source>
</evidence>
<dbReference type="InterPro" id="IPR050120">
    <property type="entry name" value="Adenine_PRTase"/>
</dbReference>
<evidence type="ECO:0000256" key="3">
    <source>
        <dbReference type="ARBA" id="ARBA00004659"/>
    </source>
</evidence>
<dbReference type="Proteomes" id="UP000008141">
    <property type="component" value="Unassembled WGS sequence"/>
</dbReference>
<dbReference type="GO" id="GO:0044209">
    <property type="term" value="P:AMP salvage"/>
    <property type="evidence" value="ECO:0007669"/>
    <property type="project" value="UniProtKB-UniPathway"/>
</dbReference>
<keyword evidence="9" id="KW-0808">Transferase</keyword>
<dbReference type="PANTHER" id="PTHR11776">
    <property type="entry name" value="ADENINE PHOSPHORIBOSYLTRANSFERASE"/>
    <property type="match status" value="1"/>
</dbReference>
<evidence type="ECO:0000313" key="12">
    <source>
        <dbReference type="EMBL" id="EFN51863.1"/>
    </source>
</evidence>
<dbReference type="UniPathway" id="UPA00588">
    <property type="reaction ID" value="UER00646"/>
</dbReference>
<evidence type="ECO:0000259" key="11">
    <source>
        <dbReference type="Pfam" id="PF00156"/>
    </source>
</evidence>
<accession>E1ZQX2</accession>
<comment type="subunit">
    <text evidence="5">Homodimer.</text>
</comment>
<dbReference type="FunCoup" id="E1ZQX2">
    <property type="interactions" value="1362"/>
</dbReference>
<dbReference type="GO" id="GO:0003999">
    <property type="term" value="F:adenine phosphoribosyltransferase activity"/>
    <property type="evidence" value="ECO:0007669"/>
    <property type="project" value="UniProtKB-EC"/>
</dbReference>
<evidence type="ECO:0000256" key="4">
    <source>
        <dbReference type="ARBA" id="ARBA00008391"/>
    </source>
</evidence>
<dbReference type="PANTHER" id="PTHR11776:SF7">
    <property type="entry name" value="PHOSPHORIBOSYLTRANSFERASE DOMAIN-CONTAINING PROTEIN"/>
    <property type="match status" value="1"/>
</dbReference>
<dbReference type="AlphaFoldDB" id="E1ZQX2"/>
<comment type="pathway">
    <text evidence="3">Purine metabolism; AMP biosynthesis via salvage pathway; AMP from adenine: step 1/1.</text>
</comment>
<proteinExistence type="inferred from homology"/>
<dbReference type="eggNOG" id="KOG1712">
    <property type="taxonomic scope" value="Eukaryota"/>
</dbReference>
<evidence type="ECO:0000256" key="1">
    <source>
        <dbReference type="ARBA" id="ARBA00000868"/>
    </source>
</evidence>
<dbReference type="InterPro" id="IPR029057">
    <property type="entry name" value="PRTase-like"/>
</dbReference>
<dbReference type="GO" id="GO:0006168">
    <property type="term" value="P:adenine salvage"/>
    <property type="evidence" value="ECO:0007669"/>
    <property type="project" value="InterPro"/>
</dbReference>
<reference evidence="12 13" key="1">
    <citation type="journal article" date="2010" name="Plant Cell">
        <title>The Chlorella variabilis NC64A genome reveals adaptation to photosymbiosis, coevolution with viruses, and cryptic sex.</title>
        <authorList>
            <person name="Blanc G."/>
            <person name="Duncan G."/>
            <person name="Agarkova I."/>
            <person name="Borodovsky M."/>
            <person name="Gurnon J."/>
            <person name="Kuo A."/>
            <person name="Lindquist E."/>
            <person name="Lucas S."/>
            <person name="Pangilinan J."/>
            <person name="Polle J."/>
            <person name="Salamov A."/>
            <person name="Terry A."/>
            <person name="Yamada T."/>
            <person name="Dunigan D.D."/>
            <person name="Grigoriev I.V."/>
            <person name="Claverie J.M."/>
            <person name="Van Etten J.L."/>
        </authorList>
    </citation>
    <scope>NUCLEOTIDE SEQUENCE [LARGE SCALE GENOMIC DNA]</scope>
    <source>
        <strain evidence="12 13">NC64A</strain>
    </source>
</reference>
<dbReference type="EC" id="2.4.2.7" evidence="6"/>
<evidence type="ECO:0000256" key="9">
    <source>
        <dbReference type="ARBA" id="ARBA00022679"/>
    </source>
</evidence>
<evidence type="ECO:0000256" key="10">
    <source>
        <dbReference type="ARBA" id="ARBA00022726"/>
    </source>
</evidence>
<evidence type="ECO:0000256" key="6">
    <source>
        <dbReference type="ARBA" id="ARBA00011893"/>
    </source>
</evidence>
<dbReference type="STRING" id="554065.E1ZQX2"/>
<dbReference type="CDD" id="cd06223">
    <property type="entry name" value="PRTases_typeI"/>
    <property type="match status" value="1"/>
</dbReference>
<organism evidence="13">
    <name type="scientific">Chlorella variabilis</name>
    <name type="common">Green alga</name>
    <dbReference type="NCBI Taxonomy" id="554065"/>
    <lineage>
        <taxon>Eukaryota</taxon>
        <taxon>Viridiplantae</taxon>
        <taxon>Chlorophyta</taxon>
        <taxon>core chlorophytes</taxon>
        <taxon>Trebouxiophyceae</taxon>
        <taxon>Chlorellales</taxon>
        <taxon>Chlorellaceae</taxon>
        <taxon>Chlorella clade</taxon>
        <taxon>Chlorella</taxon>
    </lineage>
</organism>
<dbReference type="EMBL" id="GL433860">
    <property type="protein sequence ID" value="EFN51863.1"/>
    <property type="molecule type" value="Genomic_DNA"/>
</dbReference>
<protein>
    <recommendedName>
        <fullName evidence="6">adenine phosphoribosyltransferase</fullName>
        <ecNumber evidence="6">2.4.2.7</ecNumber>
    </recommendedName>
</protein>
<dbReference type="Pfam" id="PF00156">
    <property type="entry name" value="Pribosyltran"/>
    <property type="match status" value="1"/>
</dbReference>
<evidence type="ECO:0000256" key="7">
    <source>
        <dbReference type="ARBA" id="ARBA00022490"/>
    </source>
</evidence>
<gene>
    <name evidence="12" type="ORF">CHLNCDRAFT_27518</name>
</gene>
<comment type="catalytic activity">
    <reaction evidence="1">
        <text>AMP + diphosphate = 5-phospho-alpha-D-ribose 1-diphosphate + adenine</text>
        <dbReference type="Rhea" id="RHEA:16609"/>
        <dbReference type="ChEBI" id="CHEBI:16708"/>
        <dbReference type="ChEBI" id="CHEBI:33019"/>
        <dbReference type="ChEBI" id="CHEBI:58017"/>
        <dbReference type="ChEBI" id="CHEBI:456215"/>
        <dbReference type="EC" id="2.4.2.7"/>
    </reaction>
</comment>
<dbReference type="InParanoid" id="E1ZQX2"/>
<dbReference type="InterPro" id="IPR005764">
    <property type="entry name" value="Ade_phspho_trans"/>
</dbReference>
<name>E1ZQX2_CHLVA</name>
<dbReference type="GO" id="GO:0005829">
    <property type="term" value="C:cytosol"/>
    <property type="evidence" value="ECO:0007669"/>
    <property type="project" value="TreeGrafter"/>
</dbReference>
<dbReference type="RefSeq" id="XP_005843965.1">
    <property type="nucleotide sequence ID" value="XM_005843903.1"/>
</dbReference>
<dbReference type="OMA" id="WDVTTIM"/>
<dbReference type="OrthoDB" id="363185at2759"/>
<evidence type="ECO:0000256" key="5">
    <source>
        <dbReference type="ARBA" id="ARBA00011738"/>
    </source>
</evidence>
<dbReference type="NCBIfam" id="NF002636">
    <property type="entry name" value="PRK02304.1-5"/>
    <property type="match status" value="1"/>
</dbReference>
<feature type="domain" description="Phosphoribosyltransferase" evidence="11">
    <location>
        <begin position="91"/>
        <end position="220"/>
    </location>
</feature>
<dbReference type="FunFam" id="3.40.50.2020:FF:000021">
    <property type="entry name" value="Adenine phosphoribosyltransferase"/>
    <property type="match status" value="1"/>
</dbReference>
<keyword evidence="8" id="KW-0328">Glycosyltransferase</keyword>
<keyword evidence="7" id="KW-0963">Cytoplasm</keyword>
<evidence type="ECO:0000256" key="8">
    <source>
        <dbReference type="ARBA" id="ARBA00022676"/>
    </source>
</evidence>
<sequence>MDARTQVRVDGTLCRSSLGDVAAAGGGRWAAGGGRWAAGTLGRPASTAQLALLPFSPAISLLQLISEAIRVIPDFPKAMLQPGIAFQDVTTILLDPAAFKHTIEMLVERYRSMEVDVVAGFEARGLIFGAPLAIALGCAFVPLRKPGKLPGATISAEYTTEYSVDQIQMHEGAVQEGQRVVLVDDLIATGGTLRAGIELIQKANGQVLEAACIIELPELRGREKLGGLPLHVLVTKQDCL</sequence>
<dbReference type="Gene3D" id="3.40.50.2020">
    <property type="match status" value="1"/>
</dbReference>
<dbReference type="InterPro" id="IPR000836">
    <property type="entry name" value="PRTase_dom"/>
</dbReference>
<keyword evidence="10" id="KW-0660">Purine salvage</keyword>
<dbReference type="NCBIfam" id="NF002634">
    <property type="entry name" value="PRK02304.1-3"/>
    <property type="match status" value="1"/>
</dbReference>
<dbReference type="NCBIfam" id="TIGR01090">
    <property type="entry name" value="apt"/>
    <property type="match status" value="1"/>
</dbReference>
<comment type="similarity">
    <text evidence="4">Belongs to the purine/pyrimidine phosphoribosyltransferase family.</text>
</comment>
<keyword evidence="13" id="KW-1185">Reference proteome</keyword>
<dbReference type="GO" id="GO:0006166">
    <property type="term" value="P:purine ribonucleoside salvage"/>
    <property type="evidence" value="ECO:0007669"/>
    <property type="project" value="UniProtKB-KW"/>
</dbReference>
<dbReference type="GeneID" id="17351185"/>